<protein>
    <submittedName>
        <fullName evidence="5">C4-dicarboxylate ABC transporter substrate-binding protein</fullName>
    </submittedName>
</protein>
<dbReference type="PATRIC" id="fig|1555112.3.peg.2143"/>
<dbReference type="PANTHER" id="PTHR33376:SF4">
    <property type="entry name" value="SIALIC ACID-BINDING PERIPLASMIC PROTEIN SIAP"/>
    <property type="match status" value="1"/>
</dbReference>
<evidence type="ECO:0000313" key="5">
    <source>
        <dbReference type="EMBL" id="BAS27943.1"/>
    </source>
</evidence>
<reference evidence="6" key="2">
    <citation type="journal article" date="2016" name="Int. J. Syst. Evol. Microbiol.">
        <title>Complete genome sequence and cell structure of Limnochorda pilosa, a Gram-negative spore-former within the phylum Firmicutes.</title>
        <authorList>
            <person name="Watanabe M."/>
            <person name="Kojima H."/>
            <person name="Fukui M."/>
        </authorList>
    </citation>
    <scope>NUCLEOTIDE SEQUENCE [LARGE SCALE GENOMIC DNA]</scope>
    <source>
        <strain evidence="6">HC45</strain>
    </source>
</reference>
<dbReference type="NCBIfam" id="TIGR00787">
    <property type="entry name" value="dctP"/>
    <property type="match status" value="1"/>
</dbReference>
<dbReference type="Pfam" id="PF03480">
    <property type="entry name" value="DctP"/>
    <property type="match status" value="1"/>
</dbReference>
<dbReference type="OrthoDB" id="9815946at2"/>
<evidence type="ECO:0000256" key="3">
    <source>
        <dbReference type="ARBA" id="ARBA00022448"/>
    </source>
</evidence>
<comment type="similarity">
    <text evidence="2">Belongs to the bacterial solute-binding protein 7 family.</text>
</comment>
<dbReference type="CDD" id="cd13603">
    <property type="entry name" value="PBP2_TRAP_Siap_TeaA_like"/>
    <property type="match status" value="1"/>
</dbReference>
<dbReference type="PANTHER" id="PTHR33376">
    <property type="match status" value="1"/>
</dbReference>
<dbReference type="InterPro" id="IPR018389">
    <property type="entry name" value="DctP_fam"/>
</dbReference>
<evidence type="ECO:0000256" key="1">
    <source>
        <dbReference type="ARBA" id="ARBA00004196"/>
    </source>
</evidence>
<keyword evidence="3" id="KW-0813">Transport</keyword>
<dbReference type="GO" id="GO:0055085">
    <property type="term" value="P:transmembrane transport"/>
    <property type="evidence" value="ECO:0007669"/>
    <property type="project" value="InterPro"/>
</dbReference>
<dbReference type="InterPro" id="IPR004682">
    <property type="entry name" value="TRAP_DctP"/>
</dbReference>
<dbReference type="STRING" id="1555112.LIP_2102"/>
<sequence>MRRSIWLAGVAVLLAVFVAGSGAVSAQQVKMVFASAYAPDDHQSRTLQEFARLAKEHSNGRLQIDVAVGGVLGGERDVAEGIQLGAVDGAILGGILQNFDPAMAILEFPFLFKNDAHVQAVMDGPVGEQIRQRLIATTGIHILDYVMRTPRELTTNRPVRSLADVKGMKIRVPEMEAHLATWRALGANPTPLAFPEVYTALQLGTVDGQENPLGVIYANKFYEVVDYITLTDHLVGFMLIVMNDERYQRLSPELQRALTRAAAEASEYNDRILKEQNDFWESQVFGRMTVTRPDMEPWREATKDVYKQFLKYDGFEELYLAIREVGERF</sequence>
<keyword evidence="6" id="KW-1185">Reference proteome</keyword>
<reference evidence="6" key="1">
    <citation type="submission" date="2015-07" db="EMBL/GenBank/DDBJ databases">
        <title>Complete genome sequence and phylogenetic analysis of Limnochorda pilosa.</title>
        <authorList>
            <person name="Watanabe M."/>
            <person name="Kojima H."/>
            <person name="Fukui M."/>
        </authorList>
    </citation>
    <scope>NUCLEOTIDE SEQUENCE [LARGE SCALE GENOMIC DNA]</scope>
    <source>
        <strain evidence="6">HC45</strain>
    </source>
</reference>
<dbReference type="EMBL" id="AP014924">
    <property type="protein sequence ID" value="BAS27943.1"/>
    <property type="molecule type" value="Genomic_DNA"/>
</dbReference>
<dbReference type="InterPro" id="IPR038404">
    <property type="entry name" value="TRAP_DctP_sf"/>
</dbReference>
<evidence type="ECO:0000256" key="4">
    <source>
        <dbReference type="ARBA" id="ARBA00022729"/>
    </source>
</evidence>
<dbReference type="Proteomes" id="UP000065807">
    <property type="component" value="Chromosome"/>
</dbReference>
<comment type="subcellular location">
    <subcellularLocation>
        <location evidence="1">Cell envelope</location>
    </subcellularLocation>
</comment>
<keyword evidence="4" id="KW-0732">Signal</keyword>
<dbReference type="PIRSF" id="PIRSF006470">
    <property type="entry name" value="DctB"/>
    <property type="match status" value="1"/>
</dbReference>
<name>A0A0K2SLE6_LIMPI</name>
<organism evidence="5 6">
    <name type="scientific">Limnochorda pilosa</name>
    <dbReference type="NCBI Taxonomy" id="1555112"/>
    <lineage>
        <taxon>Bacteria</taxon>
        <taxon>Bacillati</taxon>
        <taxon>Bacillota</taxon>
        <taxon>Limnochordia</taxon>
        <taxon>Limnochordales</taxon>
        <taxon>Limnochordaceae</taxon>
        <taxon>Limnochorda</taxon>
    </lineage>
</organism>
<dbReference type="AlphaFoldDB" id="A0A0K2SLE6"/>
<dbReference type="KEGG" id="lpil:LIP_2102"/>
<gene>
    <name evidence="5" type="ORF">LIP_2102</name>
</gene>
<proteinExistence type="inferred from homology"/>
<dbReference type="NCBIfam" id="NF037995">
    <property type="entry name" value="TRAP_S1"/>
    <property type="match status" value="1"/>
</dbReference>
<dbReference type="RefSeq" id="WP_068137540.1">
    <property type="nucleotide sequence ID" value="NZ_AP014924.1"/>
</dbReference>
<dbReference type="GO" id="GO:0030288">
    <property type="term" value="C:outer membrane-bounded periplasmic space"/>
    <property type="evidence" value="ECO:0007669"/>
    <property type="project" value="InterPro"/>
</dbReference>
<accession>A0A0K2SLE6</accession>
<evidence type="ECO:0000313" key="6">
    <source>
        <dbReference type="Proteomes" id="UP000065807"/>
    </source>
</evidence>
<dbReference type="Gene3D" id="3.40.190.170">
    <property type="entry name" value="Bacterial extracellular solute-binding protein, family 7"/>
    <property type="match status" value="1"/>
</dbReference>
<evidence type="ECO:0000256" key="2">
    <source>
        <dbReference type="ARBA" id="ARBA00009023"/>
    </source>
</evidence>